<evidence type="ECO:0000313" key="7">
    <source>
        <dbReference type="Proteomes" id="UP001604002"/>
    </source>
</evidence>
<comment type="similarity">
    <text evidence="3">Belongs to the PurU family.</text>
</comment>
<name>A0ABW6ZTM1_9HYPH</name>
<dbReference type="InterPro" id="IPR045865">
    <property type="entry name" value="ACT-like_dom_sf"/>
</dbReference>
<evidence type="ECO:0000256" key="4">
    <source>
        <dbReference type="NCBIfam" id="TIGR00655"/>
    </source>
</evidence>
<dbReference type="SUPFAM" id="SSF53328">
    <property type="entry name" value="Formyltransferase"/>
    <property type="match status" value="1"/>
</dbReference>
<dbReference type="InterPro" id="IPR004810">
    <property type="entry name" value="PurU"/>
</dbReference>
<dbReference type="InterPro" id="IPR044074">
    <property type="entry name" value="PurU_ACT"/>
</dbReference>
<dbReference type="RefSeq" id="WP_393991118.1">
    <property type="nucleotide sequence ID" value="NZ_JBAFVH010000001.1"/>
</dbReference>
<dbReference type="CDD" id="cd04875">
    <property type="entry name" value="ACT_F4HF-DF"/>
    <property type="match status" value="1"/>
</dbReference>
<accession>A0ABW6ZTM1</accession>
<dbReference type="EC" id="3.5.1.10" evidence="3 4"/>
<dbReference type="PANTHER" id="PTHR42706">
    <property type="entry name" value="FORMYLTETRAHYDROFOLATE DEFORMYLASE"/>
    <property type="match status" value="1"/>
</dbReference>
<dbReference type="InterPro" id="IPR002912">
    <property type="entry name" value="ACT_dom"/>
</dbReference>
<dbReference type="PIRSF" id="PIRSF036480">
    <property type="entry name" value="FormyFH4_hydr"/>
    <property type="match status" value="1"/>
</dbReference>
<dbReference type="CDD" id="cd08648">
    <property type="entry name" value="FMT_core_Formyl-FH4-Hydrolase_C"/>
    <property type="match status" value="1"/>
</dbReference>
<dbReference type="PANTHER" id="PTHR42706:SF1">
    <property type="entry name" value="FORMYLTETRAHYDROFOLATE DEFORMYLASE 2, MITOCHONDRIAL"/>
    <property type="match status" value="1"/>
</dbReference>
<keyword evidence="3" id="KW-0658">Purine biosynthesis</keyword>
<feature type="active site" evidence="3">
    <location>
        <position position="232"/>
    </location>
</feature>
<dbReference type="GO" id="GO:0008864">
    <property type="term" value="F:formyltetrahydrofolate deformylase activity"/>
    <property type="evidence" value="ECO:0007669"/>
    <property type="project" value="UniProtKB-EC"/>
</dbReference>
<organism evidence="6 7">
    <name type="scientific">Xanthobacter oligotrophicus</name>
    <dbReference type="NCBI Taxonomy" id="2607286"/>
    <lineage>
        <taxon>Bacteria</taxon>
        <taxon>Pseudomonadati</taxon>
        <taxon>Pseudomonadota</taxon>
        <taxon>Alphaproteobacteria</taxon>
        <taxon>Hyphomicrobiales</taxon>
        <taxon>Xanthobacteraceae</taxon>
        <taxon>Xanthobacter</taxon>
    </lineage>
</organism>
<dbReference type="PRINTS" id="PR01575">
    <property type="entry name" value="FFH4HYDRLASE"/>
</dbReference>
<keyword evidence="1 3" id="KW-0554">One-carbon metabolism</keyword>
<evidence type="ECO:0000259" key="5">
    <source>
        <dbReference type="PROSITE" id="PS51671"/>
    </source>
</evidence>
<dbReference type="Pfam" id="PF00551">
    <property type="entry name" value="Formyl_trans_N"/>
    <property type="match status" value="1"/>
</dbReference>
<dbReference type="InterPro" id="IPR041729">
    <property type="entry name" value="Formyl-FH4-Hydrolase_C"/>
</dbReference>
<reference evidence="6 7" key="1">
    <citation type="submission" date="2024-02" db="EMBL/GenBank/DDBJ databases">
        <title>Expansion and revision of Xanthobacter and proposal of Roseixanthobacter gen. nov.</title>
        <authorList>
            <person name="Soltysiak M.P.M."/>
            <person name="Jalihal A."/>
            <person name="Ory A."/>
            <person name="Chrisophersen C."/>
            <person name="Lee A.D."/>
            <person name="Boulton J."/>
            <person name="Springer M."/>
        </authorList>
    </citation>
    <scope>NUCLEOTIDE SEQUENCE [LARGE SCALE GENOMIC DNA]</scope>
    <source>
        <strain evidence="6 7">23A</strain>
    </source>
</reference>
<dbReference type="Gene3D" id="3.30.70.260">
    <property type="match status" value="1"/>
</dbReference>
<keyword evidence="7" id="KW-1185">Reference proteome</keyword>
<protein>
    <recommendedName>
        <fullName evidence="3 4">Formyltetrahydrofolate deformylase</fullName>
        <ecNumber evidence="3 4">3.5.1.10</ecNumber>
    </recommendedName>
    <alternativeName>
        <fullName evidence="3">Formyl-FH(4) hydrolase</fullName>
    </alternativeName>
</protein>
<evidence type="ECO:0000256" key="2">
    <source>
        <dbReference type="ARBA" id="ARBA00022801"/>
    </source>
</evidence>
<feature type="domain" description="ACT" evidence="5">
    <location>
        <begin position="9"/>
        <end position="85"/>
    </location>
</feature>
<comment type="pathway">
    <text evidence="3">Purine metabolism; IMP biosynthesis via de novo pathway; formate from 10-formyl-5,6,7,8-tetrahydrofolate: step 1/1.</text>
</comment>
<dbReference type="Gene3D" id="3.40.50.170">
    <property type="entry name" value="Formyl transferase, N-terminal domain"/>
    <property type="match status" value="1"/>
</dbReference>
<dbReference type="PROSITE" id="PS51671">
    <property type="entry name" value="ACT"/>
    <property type="match status" value="1"/>
</dbReference>
<dbReference type="Proteomes" id="UP001604002">
    <property type="component" value="Unassembled WGS sequence"/>
</dbReference>
<comment type="catalytic activity">
    <reaction evidence="3">
        <text>(6R)-10-formyltetrahydrofolate + H2O = (6S)-5,6,7,8-tetrahydrofolate + formate + H(+)</text>
        <dbReference type="Rhea" id="RHEA:19833"/>
        <dbReference type="ChEBI" id="CHEBI:15377"/>
        <dbReference type="ChEBI" id="CHEBI:15378"/>
        <dbReference type="ChEBI" id="CHEBI:15740"/>
        <dbReference type="ChEBI" id="CHEBI:57453"/>
        <dbReference type="ChEBI" id="CHEBI:195366"/>
        <dbReference type="EC" id="3.5.1.10"/>
    </reaction>
</comment>
<dbReference type="InterPro" id="IPR036477">
    <property type="entry name" value="Formyl_transf_N_sf"/>
</dbReference>
<dbReference type="Pfam" id="PF01842">
    <property type="entry name" value="ACT"/>
    <property type="match status" value="1"/>
</dbReference>
<comment type="function">
    <text evidence="3">Catalyzes the hydrolysis of 10-formyltetrahydrofolate (formyl-FH4) to formate and tetrahydrofolate (FH4).</text>
</comment>
<proteinExistence type="inferred from homology"/>
<dbReference type="NCBIfam" id="NF004684">
    <property type="entry name" value="PRK06027.1"/>
    <property type="match status" value="1"/>
</dbReference>
<evidence type="ECO:0000256" key="3">
    <source>
        <dbReference type="HAMAP-Rule" id="MF_01927"/>
    </source>
</evidence>
<dbReference type="SUPFAM" id="SSF55021">
    <property type="entry name" value="ACT-like"/>
    <property type="match status" value="1"/>
</dbReference>
<sequence length="289" mass="32544">MTTPSDHFILTLSCPNRPGIVAGVSTFLFEKGCNILEAQQYDDTETNRFFMRVVFNVVASEASLPEIREGFAAVAAGFDLTWTMRAVAEKRRVLLLVSKFDHCLADLLYRWRIGEIAMDITGIISNHPIETYAHLDFDGIPFHHLPVTKATKLEQETKIWEIFQSSGSELAVLARYMQVLSDGLTAKLSGKCINIHHSFLPGFKGAKPYHQAHARGVKLMGATSHYVTSDLDEGPIIEQDVERISHQDSPDDLVRKGRDIERRVLARAISWHLQDRVLLNGSRTVVFRD</sequence>
<dbReference type="HAMAP" id="MF_01927">
    <property type="entry name" value="PurU"/>
    <property type="match status" value="1"/>
</dbReference>
<keyword evidence="2 3" id="KW-0378">Hydrolase</keyword>
<gene>
    <name evidence="3 6" type="primary">purU</name>
    <name evidence="6" type="ORF">V5F32_02825</name>
</gene>
<comment type="caution">
    <text evidence="6">The sequence shown here is derived from an EMBL/GenBank/DDBJ whole genome shotgun (WGS) entry which is preliminary data.</text>
</comment>
<dbReference type="NCBIfam" id="TIGR00655">
    <property type="entry name" value="PurU"/>
    <property type="match status" value="1"/>
</dbReference>
<evidence type="ECO:0000313" key="6">
    <source>
        <dbReference type="EMBL" id="MFG1371088.1"/>
    </source>
</evidence>
<dbReference type="InterPro" id="IPR002376">
    <property type="entry name" value="Formyl_transf_N"/>
</dbReference>
<evidence type="ECO:0000256" key="1">
    <source>
        <dbReference type="ARBA" id="ARBA00022563"/>
    </source>
</evidence>
<dbReference type="EMBL" id="JBAFVH010000001">
    <property type="protein sequence ID" value="MFG1371088.1"/>
    <property type="molecule type" value="Genomic_DNA"/>
</dbReference>